<dbReference type="Pfam" id="PF00497">
    <property type="entry name" value="SBP_bac_3"/>
    <property type="match status" value="1"/>
</dbReference>
<feature type="chain" id="PRO_5045527710" evidence="2">
    <location>
        <begin position="28"/>
        <end position="271"/>
    </location>
</feature>
<dbReference type="EMBL" id="JAUSUE010000017">
    <property type="protein sequence ID" value="MDQ0204500.1"/>
    <property type="molecule type" value="Genomic_DNA"/>
</dbReference>
<dbReference type="SMART" id="SM00062">
    <property type="entry name" value="PBPb"/>
    <property type="match status" value="1"/>
</dbReference>
<accession>A0ABT9Y9H8</accession>
<organism evidence="4 5">
    <name type="scientific">Pectinatus haikarae</name>
    <dbReference type="NCBI Taxonomy" id="349096"/>
    <lineage>
        <taxon>Bacteria</taxon>
        <taxon>Bacillati</taxon>
        <taxon>Bacillota</taxon>
        <taxon>Negativicutes</taxon>
        <taxon>Selenomonadales</taxon>
        <taxon>Selenomonadaceae</taxon>
        <taxon>Pectinatus</taxon>
    </lineage>
</organism>
<evidence type="ECO:0000256" key="1">
    <source>
        <dbReference type="ARBA" id="ARBA00022729"/>
    </source>
</evidence>
<dbReference type="PANTHER" id="PTHR35936">
    <property type="entry name" value="MEMBRANE-BOUND LYTIC MUREIN TRANSGLYCOSYLASE F"/>
    <property type="match status" value="1"/>
</dbReference>
<evidence type="ECO:0000313" key="5">
    <source>
        <dbReference type="Proteomes" id="UP001239167"/>
    </source>
</evidence>
<dbReference type="InterPro" id="IPR001638">
    <property type="entry name" value="Solute-binding_3/MltF_N"/>
</dbReference>
<dbReference type="PROSITE" id="PS51257">
    <property type="entry name" value="PROKAR_LIPOPROTEIN"/>
    <property type="match status" value="1"/>
</dbReference>
<protein>
    <submittedName>
        <fullName evidence="4">L-cystine transport system substrate-binding protein</fullName>
    </submittedName>
</protein>
<comment type="caution">
    <text evidence="4">The sequence shown here is derived from an EMBL/GenBank/DDBJ whole genome shotgun (WGS) entry which is preliminary data.</text>
</comment>
<feature type="domain" description="Solute-binding protein family 3/N-terminal" evidence="3">
    <location>
        <begin position="39"/>
        <end position="267"/>
    </location>
</feature>
<dbReference type="RefSeq" id="WP_196605521.1">
    <property type="nucleotide sequence ID" value="NZ_CP116940.1"/>
</dbReference>
<gene>
    <name evidence="4" type="ORF">J2S01_002228</name>
</gene>
<dbReference type="Proteomes" id="UP001239167">
    <property type="component" value="Unassembled WGS sequence"/>
</dbReference>
<evidence type="ECO:0000259" key="3">
    <source>
        <dbReference type="SMART" id="SM00062"/>
    </source>
</evidence>
<proteinExistence type="predicted"/>
<reference evidence="4 5" key="1">
    <citation type="submission" date="2023-07" db="EMBL/GenBank/DDBJ databases">
        <title>Genomic Encyclopedia of Type Strains, Phase IV (KMG-IV): sequencing the most valuable type-strain genomes for metagenomic binning, comparative biology and taxonomic classification.</title>
        <authorList>
            <person name="Goeker M."/>
        </authorList>
    </citation>
    <scope>NUCLEOTIDE SEQUENCE [LARGE SCALE GENOMIC DNA]</scope>
    <source>
        <strain evidence="4 5">DSM 16980</strain>
    </source>
</reference>
<evidence type="ECO:0000256" key="2">
    <source>
        <dbReference type="SAM" id="SignalP"/>
    </source>
</evidence>
<dbReference type="SUPFAM" id="SSF53850">
    <property type="entry name" value="Periplasmic binding protein-like II"/>
    <property type="match status" value="1"/>
</dbReference>
<keyword evidence="5" id="KW-1185">Reference proteome</keyword>
<sequence length="271" mass="30283">MKKHILFYFLLAVIAGALLTGCGSKQAAEQSASGSSPREISVGAGSNFEPYTYIDKDNQPAGYDVAVLKEINRRLPQYQFKYQSIELKNLLLSLDAKKIQLATQQFERNPDRENKYLFTNEGFANYDKRLIVAKGRTDIKTIDDLAGKKVGCGQGSNTAAILEKYNQSHDNKINIVYVQNGNSAVYDDIVNGRLDAGVMTRKTFKRTNDAFGGGLDIVDDNLFSKSEAYFILSKNETQLRDDIDTVLKEMKADGTLSKLSYEYTNSDYNVE</sequence>
<keyword evidence="1 2" id="KW-0732">Signal</keyword>
<dbReference type="PANTHER" id="PTHR35936:SF18">
    <property type="entry name" value="L-CYSTINE-BINDING PROTEIN TCYJ"/>
    <property type="match status" value="1"/>
</dbReference>
<dbReference type="Gene3D" id="3.40.190.10">
    <property type="entry name" value="Periplasmic binding protein-like II"/>
    <property type="match status" value="2"/>
</dbReference>
<name>A0ABT9Y9H8_9FIRM</name>
<feature type="signal peptide" evidence="2">
    <location>
        <begin position="1"/>
        <end position="27"/>
    </location>
</feature>
<evidence type="ECO:0000313" key="4">
    <source>
        <dbReference type="EMBL" id="MDQ0204500.1"/>
    </source>
</evidence>